<protein>
    <submittedName>
        <fullName evidence="1">Uncharacterized protein</fullName>
    </submittedName>
</protein>
<proteinExistence type="predicted"/>
<dbReference type="PATRIC" id="fig|178606.4.peg.1538"/>
<comment type="caution">
    <text evidence="1">The sequence shown here is derived from an EMBL/GenBank/DDBJ whole genome shotgun (WGS) entry which is preliminary data.</text>
</comment>
<name>A0A094W8G1_9BACT</name>
<evidence type="ECO:0000313" key="1">
    <source>
        <dbReference type="EMBL" id="KGA93823.1"/>
    </source>
</evidence>
<evidence type="ECO:0000313" key="2">
    <source>
        <dbReference type="Proteomes" id="UP000029452"/>
    </source>
</evidence>
<dbReference type="AlphaFoldDB" id="A0A094W8G1"/>
<sequence length="50" mass="5931">MLKWLFAPLEHGNESCKKTCGKNTYIHCHCFLDIQDVHTEVLKDIRRSRD</sequence>
<gene>
    <name evidence="1" type="ORF">LptCag_1533</name>
</gene>
<organism evidence="1 2">
    <name type="scientific">Leptospirillum ferriphilum</name>
    <dbReference type="NCBI Taxonomy" id="178606"/>
    <lineage>
        <taxon>Bacteria</taxon>
        <taxon>Pseudomonadati</taxon>
        <taxon>Nitrospirota</taxon>
        <taxon>Nitrospiria</taxon>
        <taxon>Nitrospirales</taxon>
        <taxon>Nitrospiraceae</taxon>
        <taxon>Leptospirillum</taxon>
    </lineage>
</organism>
<reference evidence="1 2" key="1">
    <citation type="submission" date="2014-06" db="EMBL/GenBank/DDBJ databases">
        <title>Draft genome sequence of iron oxidizing acidophile Leptospirillum ferriphilum DSM14647.</title>
        <authorList>
            <person name="Cardenas J.P."/>
            <person name="Lazcano M."/>
            <person name="Ossandon F.J."/>
            <person name="Corbett M."/>
            <person name="Holmes D.S."/>
            <person name="Watkin E."/>
        </authorList>
    </citation>
    <scope>NUCLEOTIDE SEQUENCE [LARGE SCALE GENOMIC DNA]</scope>
    <source>
        <strain evidence="1 2">DSM 14647</strain>
    </source>
</reference>
<dbReference type="EMBL" id="JPGK01000005">
    <property type="protein sequence ID" value="KGA93823.1"/>
    <property type="molecule type" value="Genomic_DNA"/>
</dbReference>
<accession>A0A094W8G1</accession>
<dbReference type="Proteomes" id="UP000029452">
    <property type="component" value="Unassembled WGS sequence"/>
</dbReference>